<dbReference type="InterPro" id="IPR013762">
    <property type="entry name" value="Integrase-like_cat_sf"/>
</dbReference>
<dbReference type="OrthoDB" id="662444at2"/>
<dbReference type="Gene3D" id="1.10.443.10">
    <property type="entry name" value="Intergrase catalytic core"/>
    <property type="match status" value="1"/>
</dbReference>
<dbReference type="InterPro" id="IPR050090">
    <property type="entry name" value="Tyrosine_recombinase_XerCD"/>
</dbReference>
<name>A0A158DEQ1_9BURK</name>
<dbReference type="AlphaFoldDB" id="A0A158DEQ1"/>
<dbReference type="PANTHER" id="PTHR30349">
    <property type="entry name" value="PHAGE INTEGRASE-RELATED"/>
    <property type="match status" value="1"/>
</dbReference>
<keyword evidence="3" id="KW-0238">DNA-binding</keyword>
<evidence type="ECO:0000313" key="7">
    <source>
        <dbReference type="Proteomes" id="UP000054596"/>
    </source>
</evidence>
<organism evidence="6 7">
    <name type="scientific">Caballeronia glebae</name>
    <dbReference type="NCBI Taxonomy" id="1777143"/>
    <lineage>
        <taxon>Bacteria</taxon>
        <taxon>Pseudomonadati</taxon>
        <taxon>Pseudomonadota</taxon>
        <taxon>Betaproteobacteria</taxon>
        <taxon>Burkholderiales</taxon>
        <taxon>Burkholderiaceae</taxon>
        <taxon>Caballeronia</taxon>
    </lineage>
</organism>
<evidence type="ECO:0000256" key="1">
    <source>
        <dbReference type="ARBA" id="ARBA00008857"/>
    </source>
</evidence>
<dbReference type="PROSITE" id="PS51898">
    <property type="entry name" value="TYR_RECOMBINASE"/>
    <property type="match status" value="1"/>
</dbReference>
<evidence type="ECO:0000256" key="2">
    <source>
        <dbReference type="ARBA" id="ARBA00022908"/>
    </source>
</evidence>
<dbReference type="Pfam" id="PF00589">
    <property type="entry name" value="Phage_integrase"/>
    <property type="match status" value="1"/>
</dbReference>
<evidence type="ECO:0000259" key="5">
    <source>
        <dbReference type="PROSITE" id="PS51898"/>
    </source>
</evidence>
<dbReference type="GO" id="GO:0015074">
    <property type="term" value="P:DNA integration"/>
    <property type="evidence" value="ECO:0007669"/>
    <property type="project" value="UniProtKB-KW"/>
</dbReference>
<reference evidence="6" key="1">
    <citation type="submission" date="2016-01" db="EMBL/GenBank/DDBJ databases">
        <authorList>
            <person name="Peeters C."/>
        </authorList>
    </citation>
    <scope>NUCLEOTIDE SEQUENCE [LARGE SCALE GENOMIC DNA]</scope>
    <source>
        <strain evidence="6">LMG 29325</strain>
    </source>
</reference>
<protein>
    <submittedName>
        <fullName evidence="6">Integrase family protein</fullName>
    </submittedName>
</protein>
<accession>A0A158DEQ1</accession>
<dbReference type="GO" id="GO:0006310">
    <property type="term" value="P:DNA recombination"/>
    <property type="evidence" value="ECO:0007669"/>
    <property type="project" value="UniProtKB-KW"/>
</dbReference>
<keyword evidence="2" id="KW-0229">DNA integration</keyword>
<proteinExistence type="inferred from homology"/>
<dbReference type="GO" id="GO:0003677">
    <property type="term" value="F:DNA binding"/>
    <property type="evidence" value="ECO:0007669"/>
    <property type="project" value="UniProtKB-KW"/>
</dbReference>
<sequence length="327" mass="37147">MSSRSFNAQFRSPVGSLMEQFVQEKRACGYRYDEAARLLARFDRFLSDEALSECELPRSISRKWLSKQPHERRGTHYHRICAVRQFALFMCRLGYPADVPDRSLLVRYDDGFSPRILTHAEISRLFDAVDQLTPTARAPMRHLVMPEVFRLLYGCGLRLGEVLHLRVADVDLERGILTVRDGKFSKDRLVPPALPLVQRLRTYAQVMGDRPSDAYFFSSPSGGPYSLSAVYWVFRDLLLRCGIAHAGRGKGPRVHDLRHAYAVHALLRWCQEGADLNAKLPVLATYMGHQSLAGTQTYLHLIAELFPEITARTSAAFGDVIPRRNKS</sequence>
<evidence type="ECO:0000256" key="4">
    <source>
        <dbReference type="ARBA" id="ARBA00023172"/>
    </source>
</evidence>
<evidence type="ECO:0000313" key="6">
    <source>
        <dbReference type="EMBL" id="SAK93028.1"/>
    </source>
</evidence>
<dbReference type="InterPro" id="IPR002104">
    <property type="entry name" value="Integrase_catalytic"/>
</dbReference>
<feature type="domain" description="Tyr recombinase" evidence="5">
    <location>
        <begin position="112"/>
        <end position="311"/>
    </location>
</feature>
<dbReference type="EMBL" id="FCOJ02000083">
    <property type="protein sequence ID" value="SAK93028.1"/>
    <property type="molecule type" value="Genomic_DNA"/>
</dbReference>
<comment type="caution">
    <text evidence="6">The sequence shown here is derived from an EMBL/GenBank/DDBJ whole genome shotgun (WGS) entry which is preliminary data.</text>
</comment>
<dbReference type="PANTHER" id="PTHR30349:SF41">
    <property type="entry name" value="INTEGRASE_RECOMBINASE PROTEIN MJ0367-RELATED"/>
    <property type="match status" value="1"/>
</dbReference>
<keyword evidence="7" id="KW-1185">Reference proteome</keyword>
<evidence type="ECO:0000256" key="3">
    <source>
        <dbReference type="ARBA" id="ARBA00023125"/>
    </source>
</evidence>
<dbReference type="CDD" id="cd00797">
    <property type="entry name" value="INT_RitB_C_like"/>
    <property type="match status" value="1"/>
</dbReference>
<comment type="similarity">
    <text evidence="1">Belongs to the 'phage' integrase family.</text>
</comment>
<dbReference type="STRING" id="1777143.AWB82_06671"/>
<dbReference type="Proteomes" id="UP000054596">
    <property type="component" value="Unassembled WGS sequence"/>
</dbReference>
<dbReference type="InterPro" id="IPR011010">
    <property type="entry name" value="DNA_brk_join_enz"/>
</dbReference>
<keyword evidence="4" id="KW-0233">DNA recombination</keyword>
<dbReference type="SUPFAM" id="SSF56349">
    <property type="entry name" value="DNA breaking-rejoining enzymes"/>
    <property type="match status" value="1"/>
</dbReference>
<gene>
    <name evidence="6" type="ORF">AWB82_06671</name>
</gene>